<keyword evidence="5 8" id="KW-0560">Oxidoreductase</keyword>
<dbReference type="EMBL" id="CADCVH010000010">
    <property type="protein sequence ID" value="CAA9445102.1"/>
    <property type="molecule type" value="Genomic_DNA"/>
</dbReference>
<evidence type="ECO:0000256" key="2">
    <source>
        <dbReference type="ARBA" id="ARBA00007330"/>
    </source>
</evidence>
<dbReference type="PANTHER" id="PTHR11985">
    <property type="entry name" value="GLYCEROL-3-PHOSPHATE DEHYDROGENASE"/>
    <property type="match status" value="1"/>
</dbReference>
<name>A0A6J4QHS8_9ACTN</name>
<evidence type="ECO:0000256" key="1">
    <source>
        <dbReference type="ARBA" id="ARBA00001974"/>
    </source>
</evidence>
<evidence type="ECO:0000256" key="5">
    <source>
        <dbReference type="ARBA" id="ARBA00023002"/>
    </source>
</evidence>
<evidence type="ECO:0000313" key="8">
    <source>
        <dbReference type="EMBL" id="CAA9445102.1"/>
    </source>
</evidence>
<feature type="domain" description="FAD dependent oxidoreductase" evidence="6">
    <location>
        <begin position="26"/>
        <end position="376"/>
    </location>
</feature>
<dbReference type="PANTHER" id="PTHR11985:SF31">
    <property type="entry name" value="GLYCEROL-3-PHOSPHATE DEHYDROGENASE 2"/>
    <property type="match status" value="1"/>
</dbReference>
<dbReference type="Gene3D" id="1.10.8.870">
    <property type="entry name" value="Alpha-glycerophosphate oxidase, cap domain"/>
    <property type="match status" value="1"/>
</dbReference>
<reference evidence="8" key="1">
    <citation type="submission" date="2020-02" db="EMBL/GenBank/DDBJ databases">
        <authorList>
            <person name="Meier V. D."/>
        </authorList>
    </citation>
    <scope>NUCLEOTIDE SEQUENCE</scope>
    <source>
        <strain evidence="8">AVDCRST_MAG02</strain>
    </source>
</reference>
<organism evidence="8">
    <name type="scientific">uncultured Rubrobacteraceae bacterium</name>
    <dbReference type="NCBI Taxonomy" id="349277"/>
    <lineage>
        <taxon>Bacteria</taxon>
        <taxon>Bacillati</taxon>
        <taxon>Actinomycetota</taxon>
        <taxon>Rubrobacteria</taxon>
        <taxon>Rubrobacterales</taxon>
        <taxon>Rubrobacteraceae</taxon>
        <taxon>environmental samples</taxon>
    </lineage>
</organism>
<protein>
    <submittedName>
        <fullName evidence="8">Aerobic glycerol-3-phosphate dehydrogenase</fullName>
        <ecNumber evidence="8">1.1.5.3</ecNumber>
    </submittedName>
</protein>
<evidence type="ECO:0000259" key="7">
    <source>
        <dbReference type="Pfam" id="PF16901"/>
    </source>
</evidence>
<dbReference type="Gene3D" id="3.30.9.10">
    <property type="entry name" value="D-Amino Acid Oxidase, subunit A, domain 2"/>
    <property type="match status" value="1"/>
</dbReference>
<dbReference type="GO" id="GO:0046168">
    <property type="term" value="P:glycerol-3-phosphate catabolic process"/>
    <property type="evidence" value="ECO:0007669"/>
    <property type="project" value="TreeGrafter"/>
</dbReference>
<dbReference type="Gene3D" id="3.50.50.60">
    <property type="entry name" value="FAD/NAD(P)-binding domain"/>
    <property type="match status" value="1"/>
</dbReference>
<dbReference type="InterPro" id="IPR000447">
    <property type="entry name" value="G3P_DH_FAD-dep"/>
</dbReference>
<evidence type="ECO:0000259" key="6">
    <source>
        <dbReference type="Pfam" id="PF01266"/>
    </source>
</evidence>
<gene>
    <name evidence="8" type="ORF">AVDCRST_MAG02-361</name>
</gene>
<evidence type="ECO:0000256" key="3">
    <source>
        <dbReference type="ARBA" id="ARBA00022630"/>
    </source>
</evidence>
<dbReference type="Pfam" id="PF01266">
    <property type="entry name" value="DAO"/>
    <property type="match status" value="1"/>
</dbReference>
<dbReference type="SUPFAM" id="SSF51905">
    <property type="entry name" value="FAD/NAD(P)-binding domain"/>
    <property type="match status" value="1"/>
</dbReference>
<dbReference type="InterPro" id="IPR031656">
    <property type="entry name" value="DAO_C"/>
</dbReference>
<keyword evidence="3" id="KW-0285">Flavoprotein</keyword>
<accession>A0A6J4QHS8</accession>
<dbReference type="AlphaFoldDB" id="A0A6J4QHS8"/>
<sequence>MIGGGVAADGGSRDEALERLGTGVFDVLVVGGGIVGCRTAYEAARAGLRVALVDAGDFAGATSGSSARLVHGGLRYLRRGDLRLVRAASLERNILCSRVAPHLVRRIPFVAASSGGLLRAAELLAGLSLYSAAGGRGWPRPGPVTRRRAGRLVPQIQDSPVVPRAVFYEARTDDGRLTLATAKAAEAAGAVVSNHLRVLDLALVPGGVSEASISGPEGGLRVRFRAVVNATGPWMDAVRRIEDARAGPVTRLSKGVHVALRSREPWNAAVAASMRDGGHLYAVPYDDLVLVGTTDDEYDGEPGGARAEADDVARLLDRASAILPDDVLVSDALVSSYAGLRVLPRGPGGTVSAGRDHLLSVGPKGMVSVAGGKLTTHRRIAIDALRLLPPHVRPRKTRACAAPLPGSFPTGFGPRLDPDDPVRRHLFRVYGFEAGDVLSRAAHLPDGLDRVAPEGPDVWAQVHYAVAQEWALTAEDVVRRRTTLALRGQDTPDVRARISAVIRAPDRGPLPSGLTA</sequence>
<dbReference type="PRINTS" id="PR01001">
    <property type="entry name" value="FADG3PDH"/>
</dbReference>
<dbReference type="InterPro" id="IPR006076">
    <property type="entry name" value="FAD-dep_OxRdtase"/>
</dbReference>
<comment type="cofactor">
    <cofactor evidence="1">
        <name>FAD</name>
        <dbReference type="ChEBI" id="CHEBI:57692"/>
    </cofactor>
</comment>
<dbReference type="InterPro" id="IPR036188">
    <property type="entry name" value="FAD/NAD-bd_sf"/>
</dbReference>
<dbReference type="EC" id="1.1.5.3" evidence="8"/>
<dbReference type="InterPro" id="IPR038299">
    <property type="entry name" value="DAO_C_sf"/>
</dbReference>
<dbReference type="Pfam" id="PF16901">
    <property type="entry name" value="DAO_C"/>
    <property type="match status" value="1"/>
</dbReference>
<keyword evidence="4" id="KW-0274">FAD</keyword>
<proteinExistence type="inferred from homology"/>
<dbReference type="GO" id="GO:0004368">
    <property type="term" value="F:glycerol-3-phosphate dehydrogenase (quinone) activity"/>
    <property type="evidence" value="ECO:0007669"/>
    <property type="project" value="UniProtKB-EC"/>
</dbReference>
<comment type="similarity">
    <text evidence="2">Belongs to the FAD-dependent glycerol-3-phosphate dehydrogenase family.</text>
</comment>
<evidence type="ECO:0000256" key="4">
    <source>
        <dbReference type="ARBA" id="ARBA00022827"/>
    </source>
</evidence>
<feature type="domain" description="Alpha-glycerophosphate oxidase C-terminal" evidence="7">
    <location>
        <begin position="419"/>
        <end position="494"/>
    </location>
</feature>